<feature type="signal peptide" evidence="2">
    <location>
        <begin position="1"/>
        <end position="28"/>
    </location>
</feature>
<protein>
    <submittedName>
        <fullName evidence="3">Extracellular solute-binding protein</fullName>
    </submittedName>
</protein>
<keyword evidence="4" id="KW-1185">Reference proteome</keyword>
<accession>A0A9X1WUM9</accession>
<evidence type="ECO:0000313" key="3">
    <source>
        <dbReference type="EMBL" id="MCJ8015308.1"/>
    </source>
</evidence>
<reference evidence="3" key="1">
    <citation type="submission" date="2022-04" db="EMBL/GenBank/DDBJ databases">
        <title>Paenibacillus mangrovi sp. nov., a novel endophytic bacterium isolated from bark of Kandelia candel.</title>
        <authorList>
            <person name="Tuo L."/>
        </authorList>
    </citation>
    <scope>NUCLEOTIDE SEQUENCE</scope>
    <source>
        <strain evidence="3">KQZ6P-2</strain>
    </source>
</reference>
<proteinExistence type="predicted"/>
<dbReference type="PANTHER" id="PTHR43649">
    <property type="entry name" value="ARABINOSE-BINDING PROTEIN-RELATED"/>
    <property type="match status" value="1"/>
</dbReference>
<evidence type="ECO:0000256" key="2">
    <source>
        <dbReference type="SAM" id="SignalP"/>
    </source>
</evidence>
<dbReference type="CDD" id="cd13580">
    <property type="entry name" value="PBP2_AlgQ_like_1"/>
    <property type="match status" value="1"/>
</dbReference>
<evidence type="ECO:0000256" key="1">
    <source>
        <dbReference type="ARBA" id="ARBA00022729"/>
    </source>
</evidence>
<dbReference type="PROSITE" id="PS51257">
    <property type="entry name" value="PROKAR_LIPOPROTEIN"/>
    <property type="match status" value="1"/>
</dbReference>
<dbReference type="Proteomes" id="UP001139347">
    <property type="component" value="Unassembled WGS sequence"/>
</dbReference>
<dbReference type="SUPFAM" id="SSF53850">
    <property type="entry name" value="Periplasmic binding protein-like II"/>
    <property type="match status" value="1"/>
</dbReference>
<gene>
    <name evidence="3" type="ORF">MUG84_26945</name>
</gene>
<comment type="caution">
    <text evidence="3">The sequence shown here is derived from an EMBL/GenBank/DDBJ whole genome shotgun (WGS) entry which is preliminary data.</text>
</comment>
<organism evidence="3 4">
    <name type="scientific">Paenibacillus mangrovi</name>
    <dbReference type="NCBI Taxonomy" id="2931978"/>
    <lineage>
        <taxon>Bacteria</taxon>
        <taxon>Bacillati</taxon>
        <taxon>Bacillota</taxon>
        <taxon>Bacilli</taxon>
        <taxon>Bacillales</taxon>
        <taxon>Paenibacillaceae</taxon>
        <taxon>Paenibacillus</taxon>
    </lineage>
</organism>
<dbReference type="AlphaFoldDB" id="A0A9X1WUM9"/>
<dbReference type="EMBL" id="JALIRP010000024">
    <property type="protein sequence ID" value="MCJ8015308.1"/>
    <property type="molecule type" value="Genomic_DNA"/>
</dbReference>
<name>A0A9X1WUM9_9BACL</name>
<dbReference type="Gene3D" id="3.40.190.10">
    <property type="entry name" value="Periplasmic binding protein-like II"/>
    <property type="match status" value="2"/>
</dbReference>
<dbReference type="PANTHER" id="PTHR43649:SF33">
    <property type="entry name" value="POLYGALACTURONAN_RHAMNOGALACTURONAN-BINDING PROTEIN YTCQ"/>
    <property type="match status" value="1"/>
</dbReference>
<evidence type="ECO:0000313" key="4">
    <source>
        <dbReference type="Proteomes" id="UP001139347"/>
    </source>
</evidence>
<dbReference type="RefSeq" id="WP_244731258.1">
    <property type="nucleotide sequence ID" value="NZ_JALIRP010000024.1"/>
</dbReference>
<sequence length="509" mass="56909">MNNNRKFKTVLYLSMVVAILGGSAIGCAKKDTASSDQPSSTAKADSSKHIKISSMFPLYGDPAQKTEGWKFIEDKFNIDYEPLAIPNNSSDEKEKLAVASGDMADFMVWESFPSADFYNYTEQGAFLALDDYIKNSPNIMKLPKTVWDNVKINGKIYGIPRPRPLTTTAIMVRKDWLDNLGLPVPKTTDDLFKTAVAFTKNDPDKNGKADTFGFAVGENLAFLETVWNAFDTGNGWRVMEDGTLMNSTITPGRKQALTFISDLYKEGAIDKDFAVLKTTQVWDKINNGNAGIYIGNISDYAHFVEDTTKINPNAKFEMIPLVTGPTGKSGVNEQIGFYGLQVIPAKLEKDPEKVKRIISFLDWQMSDEGAMFKDYGLEGVHYTKNADGTLKVNTDKLKAEAIGNLISQNKFDPYLNVSKTAEPEVQKKQHDMFDYDADKGVTNPVISYLAPTQIEKGADLAKLRDEFFVNVVMGKRKIEDFDKFANEWLDNGGRQLTKEVNDWYKANKK</sequence>
<keyword evidence="1 2" id="KW-0732">Signal</keyword>
<feature type="chain" id="PRO_5040985966" evidence="2">
    <location>
        <begin position="29"/>
        <end position="509"/>
    </location>
</feature>
<dbReference type="InterPro" id="IPR050490">
    <property type="entry name" value="Bact_solute-bd_prot1"/>
</dbReference>